<name>A0AAW1GMQ1_SAPOF</name>
<keyword evidence="2" id="KW-1185">Reference proteome</keyword>
<dbReference type="Gene3D" id="1.10.510.10">
    <property type="entry name" value="Transferase(Phosphotransferase) domain 1"/>
    <property type="match status" value="1"/>
</dbReference>
<proteinExistence type="predicted"/>
<dbReference type="GO" id="GO:0016020">
    <property type="term" value="C:membrane"/>
    <property type="evidence" value="ECO:0007669"/>
    <property type="project" value="TreeGrafter"/>
</dbReference>
<dbReference type="PANTHER" id="PTHR48055">
    <property type="entry name" value="LEUCINE-RICH REPEAT RECEPTOR PROTEIN KINASE EMS1"/>
    <property type="match status" value="1"/>
</dbReference>
<evidence type="ECO:0000313" key="1">
    <source>
        <dbReference type="EMBL" id="KAK9664991.1"/>
    </source>
</evidence>
<comment type="caution">
    <text evidence="1">The sequence shown here is derived from an EMBL/GenBank/DDBJ whole genome shotgun (WGS) entry which is preliminary data.</text>
</comment>
<dbReference type="PANTHER" id="PTHR48055:SF55">
    <property type="entry name" value="PROTEIN KINASE DOMAIN-CONTAINING PROTEIN"/>
    <property type="match status" value="1"/>
</dbReference>
<dbReference type="InterPro" id="IPR051564">
    <property type="entry name" value="LRR_receptor-like_kinase"/>
</dbReference>
<sequence length="100" mass="11621">MTGKKPTDNIFKDDLNLHLYAEVALPDQVLHIVDQTLLENDEIIASVVQVGVACSNHLPEHRMRITEVIRKLQAATDNLIKARQVRQRRDYYRSKLLLFR</sequence>
<dbReference type="Proteomes" id="UP001443914">
    <property type="component" value="Unassembled WGS sequence"/>
</dbReference>
<dbReference type="EMBL" id="JBDFQZ010000014">
    <property type="protein sequence ID" value="KAK9664991.1"/>
    <property type="molecule type" value="Genomic_DNA"/>
</dbReference>
<dbReference type="AlphaFoldDB" id="A0AAW1GMQ1"/>
<organism evidence="1 2">
    <name type="scientific">Saponaria officinalis</name>
    <name type="common">Common soapwort</name>
    <name type="synonym">Lychnis saponaria</name>
    <dbReference type="NCBI Taxonomy" id="3572"/>
    <lineage>
        <taxon>Eukaryota</taxon>
        <taxon>Viridiplantae</taxon>
        <taxon>Streptophyta</taxon>
        <taxon>Embryophyta</taxon>
        <taxon>Tracheophyta</taxon>
        <taxon>Spermatophyta</taxon>
        <taxon>Magnoliopsida</taxon>
        <taxon>eudicotyledons</taxon>
        <taxon>Gunneridae</taxon>
        <taxon>Pentapetalae</taxon>
        <taxon>Caryophyllales</taxon>
        <taxon>Caryophyllaceae</taxon>
        <taxon>Caryophylleae</taxon>
        <taxon>Saponaria</taxon>
    </lineage>
</organism>
<accession>A0AAW1GMQ1</accession>
<gene>
    <name evidence="1" type="ORF">RND81_14G082400</name>
</gene>
<evidence type="ECO:0000313" key="2">
    <source>
        <dbReference type="Proteomes" id="UP001443914"/>
    </source>
</evidence>
<reference evidence="1" key="1">
    <citation type="submission" date="2024-03" db="EMBL/GenBank/DDBJ databases">
        <title>WGS assembly of Saponaria officinalis var. Norfolk2.</title>
        <authorList>
            <person name="Jenkins J."/>
            <person name="Shu S."/>
            <person name="Grimwood J."/>
            <person name="Barry K."/>
            <person name="Goodstein D."/>
            <person name="Schmutz J."/>
            <person name="Leebens-Mack J."/>
            <person name="Osbourn A."/>
        </authorList>
    </citation>
    <scope>NUCLEOTIDE SEQUENCE [LARGE SCALE GENOMIC DNA]</scope>
    <source>
        <strain evidence="1">JIC</strain>
    </source>
</reference>
<protein>
    <submittedName>
        <fullName evidence="1">Uncharacterized protein</fullName>
    </submittedName>
</protein>